<accession>A0A0P0GN85</accession>
<evidence type="ECO:0000313" key="3">
    <source>
        <dbReference type="Proteomes" id="UP000061809"/>
    </source>
</evidence>
<reference evidence="2 3" key="1">
    <citation type="journal article" date="2015" name="Science">
        <title>Genetic determinants of in vivo fitness and diet responsiveness in multiple human gut Bacteroides.</title>
        <authorList>
            <person name="Wu M."/>
            <person name="McNulty N.P."/>
            <person name="Rodionov D.A."/>
            <person name="Khoroshkin M.S."/>
            <person name="Griffin N.W."/>
            <person name="Cheng J."/>
            <person name="Latreille P."/>
            <person name="Kerstetter R.A."/>
            <person name="Terrapon N."/>
            <person name="Henrissat B."/>
            <person name="Osterman A.L."/>
            <person name="Gordon J.I."/>
        </authorList>
    </citation>
    <scope>NUCLEOTIDE SEQUENCE [LARGE SCALE GENOMIC DNA]</scope>
    <source>
        <strain evidence="2 3">WH2</strain>
    </source>
</reference>
<protein>
    <submittedName>
        <fullName evidence="2">Uncharacterized protein</fullName>
    </submittedName>
</protein>
<dbReference type="EMBL" id="CP012801">
    <property type="protein sequence ID" value="ALJ61485.1"/>
    <property type="molecule type" value="Genomic_DNA"/>
</dbReference>
<sequence length="38" mass="4057">MAIGRNVNRPQDGGISDPDPKLNPPRLSKTPSEALKVS</sequence>
<name>A0A0P0GN85_9BACE</name>
<proteinExistence type="predicted"/>
<dbReference type="Proteomes" id="UP000061809">
    <property type="component" value="Chromosome"/>
</dbReference>
<feature type="region of interest" description="Disordered" evidence="1">
    <location>
        <begin position="1"/>
        <end position="38"/>
    </location>
</feature>
<evidence type="ECO:0000256" key="1">
    <source>
        <dbReference type="SAM" id="MobiDB-lite"/>
    </source>
</evidence>
<dbReference type="AlphaFoldDB" id="A0A0P0GN85"/>
<dbReference type="KEGG" id="bcel:BcellWH2_04268"/>
<evidence type="ECO:0000313" key="2">
    <source>
        <dbReference type="EMBL" id="ALJ61485.1"/>
    </source>
</evidence>
<organism evidence="2 3">
    <name type="scientific">Bacteroides cellulosilyticus</name>
    <dbReference type="NCBI Taxonomy" id="246787"/>
    <lineage>
        <taxon>Bacteria</taxon>
        <taxon>Pseudomonadati</taxon>
        <taxon>Bacteroidota</taxon>
        <taxon>Bacteroidia</taxon>
        <taxon>Bacteroidales</taxon>
        <taxon>Bacteroidaceae</taxon>
        <taxon>Bacteroides</taxon>
    </lineage>
</organism>
<gene>
    <name evidence="2" type="ORF">BcellWH2_04268</name>
</gene>